<evidence type="ECO:0000259" key="5">
    <source>
        <dbReference type="PROSITE" id="PS50090"/>
    </source>
</evidence>
<feature type="domain" description="HTH myb-type" evidence="6">
    <location>
        <begin position="9"/>
        <end position="85"/>
    </location>
</feature>
<organism evidence="7 8">
    <name type="scientific">Cajanus cajan</name>
    <name type="common">Pigeon pea</name>
    <name type="synonym">Cajanus indicus</name>
    <dbReference type="NCBI Taxonomy" id="3821"/>
    <lineage>
        <taxon>Eukaryota</taxon>
        <taxon>Viridiplantae</taxon>
        <taxon>Streptophyta</taxon>
        <taxon>Embryophyta</taxon>
        <taxon>Tracheophyta</taxon>
        <taxon>Spermatophyta</taxon>
        <taxon>Magnoliopsida</taxon>
        <taxon>eudicotyledons</taxon>
        <taxon>Gunneridae</taxon>
        <taxon>Pentapetalae</taxon>
        <taxon>rosids</taxon>
        <taxon>fabids</taxon>
        <taxon>Fabales</taxon>
        <taxon>Fabaceae</taxon>
        <taxon>Papilionoideae</taxon>
        <taxon>50 kb inversion clade</taxon>
        <taxon>NPAAA clade</taxon>
        <taxon>indigoferoid/millettioid clade</taxon>
        <taxon>Phaseoleae</taxon>
        <taxon>Cajanus</taxon>
    </lineage>
</organism>
<evidence type="ECO:0000256" key="1">
    <source>
        <dbReference type="ARBA" id="ARBA00004123"/>
    </source>
</evidence>
<comment type="subcellular location">
    <subcellularLocation>
        <location evidence="1">Nucleus</location>
    </subcellularLocation>
</comment>
<dbReference type="GO" id="GO:0003677">
    <property type="term" value="F:DNA binding"/>
    <property type="evidence" value="ECO:0007669"/>
    <property type="project" value="UniProtKB-KW"/>
</dbReference>
<dbReference type="SMART" id="SM00717">
    <property type="entry name" value="SANT"/>
    <property type="match status" value="1"/>
</dbReference>
<keyword evidence="8" id="KW-1185">Reference proteome</keyword>
<dbReference type="OMA" id="NIDICHV"/>
<evidence type="ECO:0000256" key="3">
    <source>
        <dbReference type="ARBA" id="ARBA00023125"/>
    </source>
</evidence>
<dbReference type="STRING" id="3821.A0A151TAA3"/>
<dbReference type="InterPro" id="IPR015495">
    <property type="entry name" value="Myb_TF_plants"/>
</dbReference>
<keyword evidence="3" id="KW-0238">DNA-binding</keyword>
<reference evidence="7 8" key="1">
    <citation type="journal article" date="2012" name="Nat. Biotechnol.">
        <title>Draft genome sequence of pigeonpea (Cajanus cajan), an orphan legume crop of resource-poor farmers.</title>
        <authorList>
            <person name="Varshney R.K."/>
            <person name="Chen W."/>
            <person name="Li Y."/>
            <person name="Bharti A.K."/>
            <person name="Saxena R.K."/>
            <person name="Schlueter J.A."/>
            <person name="Donoghue M.T."/>
            <person name="Azam S."/>
            <person name="Fan G."/>
            <person name="Whaley A.M."/>
            <person name="Farmer A.D."/>
            <person name="Sheridan J."/>
            <person name="Iwata A."/>
            <person name="Tuteja R."/>
            <person name="Penmetsa R.V."/>
            <person name="Wu W."/>
            <person name="Upadhyaya H.D."/>
            <person name="Yang S.P."/>
            <person name="Shah T."/>
            <person name="Saxena K.B."/>
            <person name="Michael T."/>
            <person name="McCombie W.R."/>
            <person name="Yang B."/>
            <person name="Zhang G."/>
            <person name="Yang H."/>
            <person name="Wang J."/>
            <person name="Spillane C."/>
            <person name="Cook D.R."/>
            <person name="May G.D."/>
            <person name="Xu X."/>
            <person name="Jackson S.A."/>
        </authorList>
    </citation>
    <scope>NUCLEOTIDE SEQUENCE [LARGE SCALE GENOMIC DNA]</scope>
    <source>
        <strain evidence="8">cv. Asha</strain>
    </source>
</reference>
<protein>
    <submittedName>
        <fullName evidence="7">Protein ODORANT1</fullName>
    </submittedName>
</protein>
<accession>A0A151TAA3</accession>
<dbReference type="CDD" id="cd00167">
    <property type="entry name" value="SANT"/>
    <property type="match status" value="1"/>
</dbReference>
<gene>
    <name evidence="7" type="ORF">KK1_018556</name>
</gene>
<dbReference type="InterPro" id="IPR009057">
    <property type="entry name" value="Homeodomain-like_sf"/>
</dbReference>
<evidence type="ECO:0000313" key="8">
    <source>
        <dbReference type="Proteomes" id="UP000075243"/>
    </source>
</evidence>
<dbReference type="InterPro" id="IPR017930">
    <property type="entry name" value="Myb_dom"/>
</dbReference>
<keyword evidence="4" id="KW-0539">Nucleus</keyword>
<dbReference type="GO" id="GO:0005634">
    <property type="term" value="C:nucleus"/>
    <property type="evidence" value="ECO:0007669"/>
    <property type="project" value="UniProtKB-SubCell"/>
</dbReference>
<name>A0A151TAA3_CAJCA</name>
<dbReference type="SUPFAM" id="SSF46689">
    <property type="entry name" value="Homeodomain-like"/>
    <property type="match status" value="1"/>
</dbReference>
<dbReference type="EMBL" id="CM003609">
    <property type="protein sequence ID" value="KYP63969.1"/>
    <property type="molecule type" value="Genomic_DNA"/>
</dbReference>
<evidence type="ECO:0000313" key="7">
    <source>
        <dbReference type="EMBL" id="KYP63969.1"/>
    </source>
</evidence>
<dbReference type="PANTHER" id="PTHR47994:SF5">
    <property type="entry name" value="F14D16.11-RELATED"/>
    <property type="match status" value="1"/>
</dbReference>
<proteinExistence type="predicted"/>
<dbReference type="Gene3D" id="1.10.10.60">
    <property type="entry name" value="Homeodomain-like"/>
    <property type="match status" value="1"/>
</dbReference>
<dbReference type="Pfam" id="PF00249">
    <property type="entry name" value="Myb_DNA-binding"/>
    <property type="match status" value="2"/>
</dbReference>
<evidence type="ECO:0000259" key="6">
    <source>
        <dbReference type="PROSITE" id="PS51294"/>
    </source>
</evidence>
<dbReference type="PROSITE" id="PS51294">
    <property type="entry name" value="HTH_MYB"/>
    <property type="match status" value="1"/>
</dbReference>
<dbReference type="PANTHER" id="PTHR47994">
    <property type="entry name" value="F14D16.11-RELATED"/>
    <property type="match status" value="1"/>
</dbReference>
<evidence type="ECO:0000256" key="2">
    <source>
        <dbReference type="ARBA" id="ARBA00022737"/>
    </source>
</evidence>
<sequence>MGRMACCEKVGLKKGPWTPEEDKKLISYVEKHGHGNWRSVPAKAGNTTSPYLSFNLLWSIIAAHLPKRTDNEIKNYWNTNIKKRLIRMGLDPKTHKPMKPNTFEGYGDSHDHSKDSINMGHVAQWESARVEAEARGSMLQVGSGSSLLPRLFLSKIPTHQPLSTQHGIMYNMHALVLAINHEIKSSVSTLGIPKFPTLTTNIGQFTDAESSRGNVIEINSQIQKEMKNYVSDLKDDDDIMVAVEAFRTARCESIEELFNGSTSMVI</sequence>
<dbReference type="Gramene" id="C.cajan_18025.t">
    <property type="protein sequence ID" value="C.cajan_18025.t"/>
    <property type="gene ID" value="C.cajan_18025"/>
</dbReference>
<dbReference type="PROSITE" id="PS50090">
    <property type="entry name" value="MYB_LIKE"/>
    <property type="match status" value="1"/>
</dbReference>
<evidence type="ECO:0000256" key="4">
    <source>
        <dbReference type="ARBA" id="ARBA00023242"/>
    </source>
</evidence>
<keyword evidence="2" id="KW-0677">Repeat</keyword>
<dbReference type="AlphaFoldDB" id="A0A151TAA3"/>
<feature type="domain" description="Myb-like" evidence="5">
    <location>
        <begin position="9"/>
        <end position="81"/>
    </location>
</feature>
<dbReference type="InterPro" id="IPR001005">
    <property type="entry name" value="SANT/Myb"/>
</dbReference>
<dbReference type="Proteomes" id="UP000075243">
    <property type="component" value="Chromosome 7"/>
</dbReference>